<keyword evidence="5" id="KW-1185">Reference proteome</keyword>
<evidence type="ECO:0000256" key="1">
    <source>
        <dbReference type="ARBA" id="ARBA00022741"/>
    </source>
</evidence>
<accession>A0ABR4UU03</accession>
<keyword evidence="4" id="KW-0347">Helicase</keyword>
<evidence type="ECO:0000259" key="3">
    <source>
        <dbReference type="PROSITE" id="PS51192"/>
    </source>
</evidence>
<sequence length="670" mass="74419">MMNNVLQVEYGQTGQSTSLNLMGMREMQARAFAERNSQYLLIKAPPASGKSRALMFLGLDKLENQGVRKVIVAVPEKSIGGSFQDTCLTEKGFFADWRVTPENNLCVDGGEAGKVQAFQRFMSGKARILICTHATLRFAFDKLLVTDFDNCLVAIDEFHHVSADGDNRLGNLIDELIKKSSAHIIAMTGSYFRGDTVPILLPEDEALFTKVTYTYYEQLNGYQYLKSLGIGYHFYQGRYIDALPSVLDTSKKTIIHIPNVNSGESTKDKYGEVDSIIDVLGNVIKRDSLTGVYHIAGKNGCEIKLANLVDDNPNERSKIQAYLRNIKAADDMDIIIALGMAKEGFDWPYCEHVLTIGYRSSLTEIVQIIGRATRDCMGKMHAQFTNLIAQPDAQDDDVKASVNNMLKAITTSLLMEQILAPNIQFKPRSQWDGQPLPPNTLLVDDSAISPVSPKVLDILNSDKNEIMATLMANEQLVKETISETTPPETFTQVALPAVIQTLYPDLTEEEQEQVRLGVLQSILITQKGGVVDGENLPQDAIVDMENGAEGESVNSVAGKQFLKMGEKFICIDNLDIDLIDAVNPFHGAYEILSKSVTAPMLKTIQEAVSASRSQVSEEEAIILWPKIKQFTREQQREPSLNASDPIEKRYAEALAFIRKMKQQKLANQEQ</sequence>
<keyword evidence="1" id="KW-0547">Nucleotide-binding</keyword>
<organism evidence="4 5">
    <name type="scientific">Pectobacterium betavasculorum</name>
    <dbReference type="NCBI Taxonomy" id="55207"/>
    <lineage>
        <taxon>Bacteria</taxon>
        <taxon>Pseudomonadati</taxon>
        <taxon>Pseudomonadota</taxon>
        <taxon>Gammaproteobacteria</taxon>
        <taxon>Enterobacterales</taxon>
        <taxon>Pectobacteriaceae</taxon>
        <taxon>Pectobacterium</taxon>
    </lineage>
</organism>
<dbReference type="Pfam" id="PF00271">
    <property type="entry name" value="Helicase_C"/>
    <property type="match status" value="1"/>
</dbReference>
<feature type="domain" description="Helicase ATP-binding" evidence="3">
    <location>
        <begin position="31"/>
        <end position="209"/>
    </location>
</feature>
<dbReference type="InterPro" id="IPR001650">
    <property type="entry name" value="Helicase_C-like"/>
</dbReference>
<comment type="caution">
    <text evidence="4">The sequence shown here is derived from an EMBL/GenBank/DDBJ whole genome shotgun (WGS) entry which is preliminary data.</text>
</comment>
<dbReference type="InterPro" id="IPR014001">
    <property type="entry name" value="Helicase_ATP-bd"/>
</dbReference>
<dbReference type="InterPro" id="IPR011545">
    <property type="entry name" value="DEAD/DEAH_box_helicase_dom"/>
</dbReference>
<evidence type="ECO:0000313" key="4">
    <source>
        <dbReference type="EMBL" id="KFX11779.1"/>
    </source>
</evidence>
<keyword evidence="2" id="KW-0067">ATP-binding</keyword>
<dbReference type="SMART" id="SM00487">
    <property type="entry name" value="DEXDc"/>
    <property type="match status" value="1"/>
</dbReference>
<dbReference type="GO" id="GO:0004386">
    <property type="term" value="F:helicase activity"/>
    <property type="evidence" value="ECO:0007669"/>
    <property type="project" value="UniProtKB-KW"/>
</dbReference>
<dbReference type="Gene3D" id="3.40.50.300">
    <property type="entry name" value="P-loop containing nucleotide triphosphate hydrolases"/>
    <property type="match status" value="2"/>
</dbReference>
<dbReference type="SUPFAM" id="SSF52540">
    <property type="entry name" value="P-loop containing nucleoside triphosphate hydrolases"/>
    <property type="match status" value="1"/>
</dbReference>
<dbReference type="PROSITE" id="PS51192">
    <property type="entry name" value="HELICASE_ATP_BIND_1"/>
    <property type="match status" value="1"/>
</dbReference>
<evidence type="ECO:0000256" key="2">
    <source>
        <dbReference type="ARBA" id="ARBA00022840"/>
    </source>
</evidence>
<dbReference type="Proteomes" id="UP000032869">
    <property type="component" value="Unassembled WGS sequence"/>
</dbReference>
<dbReference type="InterPro" id="IPR027417">
    <property type="entry name" value="P-loop_NTPase"/>
</dbReference>
<name>A0ABR4UU03_9GAMM</name>
<dbReference type="Pfam" id="PF00270">
    <property type="entry name" value="DEAD"/>
    <property type="match status" value="1"/>
</dbReference>
<keyword evidence="4" id="KW-0378">Hydrolase</keyword>
<gene>
    <name evidence="4" type="ORF">JV35_20875</name>
</gene>
<reference evidence="4 5" key="1">
    <citation type="submission" date="2014-08" db="EMBL/GenBank/DDBJ databases">
        <title>Genome sequences of NCPPB Pectobacterium isolates.</title>
        <authorList>
            <person name="Glover R.H."/>
            <person name="Sapp M."/>
            <person name="Elphinstone J."/>
        </authorList>
    </citation>
    <scope>NUCLEOTIDE SEQUENCE [LARGE SCALE GENOMIC DNA]</scope>
    <source>
        <strain evidence="4 5">NCPPB 2793</strain>
    </source>
</reference>
<proteinExistence type="predicted"/>
<dbReference type="EMBL" id="JQHL01000031">
    <property type="protein sequence ID" value="KFX11779.1"/>
    <property type="molecule type" value="Genomic_DNA"/>
</dbReference>
<dbReference type="CDD" id="cd18785">
    <property type="entry name" value="SF2_C"/>
    <property type="match status" value="1"/>
</dbReference>
<protein>
    <submittedName>
        <fullName evidence="4">ATP-dependent helicase</fullName>
    </submittedName>
</protein>
<evidence type="ECO:0000313" key="5">
    <source>
        <dbReference type="Proteomes" id="UP000032869"/>
    </source>
</evidence>